<evidence type="ECO:0000256" key="1">
    <source>
        <dbReference type="SAM" id="MobiDB-lite"/>
    </source>
</evidence>
<dbReference type="STRING" id="1895771.BGO89_12120"/>
<feature type="region of interest" description="Disordered" evidence="1">
    <location>
        <begin position="126"/>
        <end position="151"/>
    </location>
</feature>
<organism evidence="3 4">
    <name type="scientific">Candidatus Kapaibacterium thiocyanatum</name>
    <dbReference type="NCBI Taxonomy" id="1895771"/>
    <lineage>
        <taxon>Bacteria</taxon>
        <taxon>Pseudomonadati</taxon>
        <taxon>Candidatus Kapaibacteriota</taxon>
        <taxon>Candidatus Kapaibacteriia</taxon>
        <taxon>Candidatus Kapaibacteriales</taxon>
        <taxon>Candidatus Kapaibacteriaceae</taxon>
        <taxon>Candidatus Kapaibacterium</taxon>
    </lineage>
</organism>
<sequence length="410" mass="43513">MTHLTPDEALYAFMDGELELSDEQRLFDSLAQTPELRTEMKDILSIRNAVHRDVLFPSPAAETGILAAAGFTSAAGTAATSATVAATGMSGWLASFAPILYTLAGSVVGGVVVYMLMLGNPQQTSNWASAERNGTTGNVTAGAPVSTEPTADTPVRIDTVFVRSNASARAMASRQSGTSTSESVSNDTQPPTSEAESTLNTTIEPTPLHDMASLPPLTSTQQTTLGADAAVPAAYLTAAATQQLPVSLRLRSLASGIPSSETPPTDLQNALLPNAAFALTMPLGTEHRIGIEMGSESFRQNFNGMLADRPVEYYQVPVLFWMGANYQYSPTEFSILEGLRPFAEITAGMAFAQGPLARGSIGLQYQPSGPIRFSVGIDGAALMYQFQNRWFNSTKWGITYGISIDMGGFR</sequence>
<accession>A0A1M3KYA6</accession>
<dbReference type="EMBL" id="MKVH01000024">
    <property type="protein sequence ID" value="OJX57234.1"/>
    <property type="molecule type" value="Genomic_DNA"/>
</dbReference>
<dbReference type="Proteomes" id="UP000184233">
    <property type="component" value="Unassembled WGS sequence"/>
</dbReference>
<feature type="compositionally biased region" description="Polar residues" evidence="1">
    <location>
        <begin position="177"/>
        <end position="199"/>
    </location>
</feature>
<feature type="transmembrane region" description="Helical" evidence="2">
    <location>
        <begin position="99"/>
        <end position="117"/>
    </location>
</feature>
<name>A0A1M3KYA6_9BACT</name>
<feature type="compositionally biased region" description="Polar residues" evidence="1">
    <location>
        <begin position="126"/>
        <end position="139"/>
    </location>
</feature>
<evidence type="ECO:0000313" key="4">
    <source>
        <dbReference type="Proteomes" id="UP000184233"/>
    </source>
</evidence>
<keyword evidence="2" id="KW-1133">Transmembrane helix</keyword>
<evidence type="ECO:0000256" key="2">
    <source>
        <dbReference type="SAM" id="Phobius"/>
    </source>
</evidence>
<gene>
    <name evidence="3" type="ORF">BGO89_12120</name>
</gene>
<evidence type="ECO:0000313" key="3">
    <source>
        <dbReference type="EMBL" id="OJX57234.1"/>
    </source>
</evidence>
<reference evidence="3 4" key="1">
    <citation type="submission" date="2016-09" db="EMBL/GenBank/DDBJ databases">
        <title>Genome-resolved meta-omics ties microbial dynamics to process performance in biotechnology for thiocyanate degradation.</title>
        <authorList>
            <person name="Kantor R.S."/>
            <person name="Huddy R.J."/>
            <person name="Iyer R."/>
            <person name="Thomas B.C."/>
            <person name="Brown C.T."/>
            <person name="Anantharaman K."/>
            <person name="Tringe S."/>
            <person name="Hettich R.L."/>
            <person name="Harrison S.T."/>
            <person name="Banfield J.F."/>
        </authorList>
    </citation>
    <scope>NUCLEOTIDE SEQUENCE [LARGE SCALE GENOMIC DNA]</scope>
    <source>
        <strain evidence="3">59-99</strain>
    </source>
</reference>
<dbReference type="AlphaFoldDB" id="A0A1M3KYA6"/>
<comment type="caution">
    <text evidence="3">The sequence shown here is derived from an EMBL/GenBank/DDBJ whole genome shotgun (WGS) entry which is preliminary data.</text>
</comment>
<protein>
    <submittedName>
        <fullName evidence="3">Uncharacterized protein</fullName>
    </submittedName>
</protein>
<feature type="region of interest" description="Disordered" evidence="1">
    <location>
        <begin position="168"/>
        <end position="199"/>
    </location>
</feature>
<keyword evidence="2" id="KW-0812">Transmembrane</keyword>
<keyword evidence="2" id="KW-0472">Membrane</keyword>
<proteinExistence type="predicted"/>